<dbReference type="PANTHER" id="PTHR43760:SF1">
    <property type="entry name" value="ENDORIBONUCLEASE L-PSP_CHORISMATE MUTASE-LIKE DOMAIN-CONTAINING PROTEIN"/>
    <property type="match status" value="1"/>
</dbReference>
<name>A0A9X3CF49_9VIBR</name>
<dbReference type="SUPFAM" id="SSF55298">
    <property type="entry name" value="YjgF-like"/>
    <property type="match status" value="1"/>
</dbReference>
<dbReference type="Pfam" id="PF14588">
    <property type="entry name" value="YjgF_endoribonc"/>
    <property type="match status" value="1"/>
</dbReference>
<dbReference type="Gene3D" id="3.30.1330.40">
    <property type="entry name" value="RutC-like"/>
    <property type="match status" value="1"/>
</dbReference>
<evidence type="ECO:0000313" key="2">
    <source>
        <dbReference type="EMBL" id="MCW8334576.1"/>
    </source>
</evidence>
<dbReference type="Proteomes" id="UP001155586">
    <property type="component" value="Unassembled WGS sequence"/>
</dbReference>
<comment type="caution">
    <text evidence="2">The sequence shown here is derived from an EMBL/GenBank/DDBJ whole genome shotgun (WGS) entry which is preliminary data.</text>
</comment>
<feature type="domain" description="Endoribonuclease L-PSP/chorismate mutase-like" evidence="1">
    <location>
        <begin position="4"/>
        <end position="133"/>
    </location>
</feature>
<keyword evidence="3" id="KW-1185">Reference proteome</keyword>
<evidence type="ECO:0000259" key="1">
    <source>
        <dbReference type="Pfam" id="PF14588"/>
    </source>
</evidence>
<dbReference type="AlphaFoldDB" id="A0A9X3CF49"/>
<reference evidence="2" key="1">
    <citation type="submission" date="2022-02" db="EMBL/GenBank/DDBJ databases">
        <title>Vibrio sp. nov., a new bacterium isolated from Bohai sea, China.</title>
        <authorList>
            <person name="Yuan Y."/>
        </authorList>
    </citation>
    <scope>NUCLEOTIDE SEQUENCE</scope>
    <source>
        <strain evidence="2">DBSS07</strain>
    </source>
</reference>
<dbReference type="InterPro" id="IPR013813">
    <property type="entry name" value="Endoribo_LPSP/chorism_mut-like"/>
</dbReference>
<dbReference type="CDD" id="cd02199">
    <property type="entry name" value="YjgF_YER057c_UK114_like_1"/>
    <property type="match status" value="1"/>
</dbReference>
<dbReference type="RefSeq" id="WP_252033260.1">
    <property type="nucleotide sequence ID" value="NZ_JAKRRX010000064.1"/>
</dbReference>
<gene>
    <name evidence="2" type="ORF">MD483_12170</name>
</gene>
<proteinExistence type="predicted"/>
<accession>A0A9X3CF49</accession>
<evidence type="ECO:0000313" key="3">
    <source>
        <dbReference type="Proteomes" id="UP001155586"/>
    </source>
</evidence>
<dbReference type="PANTHER" id="PTHR43760">
    <property type="entry name" value="ENDORIBONUCLEASE-RELATED"/>
    <property type="match status" value="1"/>
</dbReference>
<sequence>MTIENRLRELGLTLPTASDPQGSYCNCVRTGNLLYVSGKGPVAGLSEVPKGKIGQTYSVEQGYQFARATGLDILAAVKLELGSLDKVTRVVKLQGFINATSDFEQHPKVLDGCSDLMAEVFGEKGVHARSVFGAYSVRGNLPLIIDSIFEIQA</sequence>
<protein>
    <submittedName>
        <fullName evidence="2">RidA family protein</fullName>
    </submittedName>
</protein>
<dbReference type="InterPro" id="IPR035959">
    <property type="entry name" value="RutC-like_sf"/>
</dbReference>
<organism evidence="2 3">
    <name type="scientific">Vibrio paucivorans</name>
    <dbReference type="NCBI Taxonomy" id="2829489"/>
    <lineage>
        <taxon>Bacteria</taxon>
        <taxon>Pseudomonadati</taxon>
        <taxon>Pseudomonadota</taxon>
        <taxon>Gammaproteobacteria</taxon>
        <taxon>Vibrionales</taxon>
        <taxon>Vibrionaceae</taxon>
        <taxon>Vibrio</taxon>
    </lineage>
</organism>
<dbReference type="EMBL" id="JAKRRX010000064">
    <property type="protein sequence ID" value="MCW8334576.1"/>
    <property type="molecule type" value="Genomic_DNA"/>
</dbReference>